<evidence type="ECO:0000256" key="4">
    <source>
        <dbReference type="ARBA" id="ARBA00009667"/>
    </source>
</evidence>
<evidence type="ECO:0000256" key="14">
    <source>
        <dbReference type="RuleBase" id="RU003658"/>
    </source>
</evidence>
<dbReference type="EMBL" id="APMM01000048">
    <property type="protein sequence ID" value="ENN95769.1"/>
    <property type="molecule type" value="Genomic_DNA"/>
</dbReference>
<evidence type="ECO:0000256" key="13">
    <source>
        <dbReference type="RuleBase" id="RU003657"/>
    </source>
</evidence>
<comment type="subcellular location">
    <subcellularLocation>
        <location evidence="2 12 14">Cytoplasm</location>
    </subcellularLocation>
</comment>
<dbReference type="FunFam" id="3.20.20.70:FF:000009">
    <property type="entry name" value="1-(5-phosphoribosyl)-5-[(5-phosphoribosylamino)methylideneamino] imidazole-4-carboxamide isomerase"/>
    <property type="match status" value="1"/>
</dbReference>
<dbReference type="Pfam" id="PF00977">
    <property type="entry name" value="His_biosynth"/>
    <property type="match status" value="1"/>
</dbReference>
<feature type="active site" description="Proton donor" evidence="12">
    <location>
        <position position="135"/>
    </location>
</feature>
<dbReference type="InterPro" id="IPR023016">
    <property type="entry name" value="HisA/PriA"/>
</dbReference>
<evidence type="ECO:0000256" key="9">
    <source>
        <dbReference type="ARBA" id="ARBA00023102"/>
    </source>
</evidence>
<dbReference type="InterPro" id="IPR006063">
    <property type="entry name" value="HisA_bact_arch"/>
</dbReference>
<keyword evidence="10 12" id="KW-0413">Isomerase</keyword>
<dbReference type="SUPFAM" id="SSF51366">
    <property type="entry name" value="Ribulose-phoshate binding barrel"/>
    <property type="match status" value="1"/>
</dbReference>
<evidence type="ECO:0000256" key="5">
    <source>
        <dbReference type="ARBA" id="ARBA00012550"/>
    </source>
</evidence>
<evidence type="ECO:0000256" key="2">
    <source>
        <dbReference type="ARBA" id="ARBA00004496"/>
    </source>
</evidence>
<dbReference type="InterPro" id="IPR006062">
    <property type="entry name" value="His_biosynth"/>
</dbReference>
<reference evidence="15 16" key="1">
    <citation type="journal article" date="2013" name="Genome Announc.">
        <title>Draft Genome Sequence of a Highly Flagellated, Fast-Swimming Archaeon, Methanocaldococcus villosus Strain KIN24-T80 (DSM 22612).</title>
        <authorList>
            <person name="Thennarasu S."/>
            <person name="Polireddy D."/>
            <person name="Antony A."/>
            <person name="Yada M.R."/>
            <person name="Algarawi S."/>
            <person name="Sivakumar N."/>
        </authorList>
    </citation>
    <scope>NUCLEOTIDE SEQUENCE [LARGE SCALE GENOMIC DNA]</scope>
    <source>
        <strain evidence="15 16">KIN24-T80</strain>
    </source>
</reference>
<dbReference type="Proteomes" id="UP000053695">
    <property type="component" value="Unassembled WGS sequence"/>
</dbReference>
<evidence type="ECO:0000313" key="16">
    <source>
        <dbReference type="Proteomes" id="UP000053695"/>
    </source>
</evidence>
<dbReference type="InterPro" id="IPR011060">
    <property type="entry name" value="RibuloseP-bd_barrel"/>
</dbReference>
<comment type="similarity">
    <text evidence="4 12 13">Belongs to the HisA/HisF family.</text>
</comment>
<dbReference type="Gene3D" id="3.20.20.70">
    <property type="entry name" value="Aldolase class I"/>
    <property type="match status" value="1"/>
</dbReference>
<dbReference type="GO" id="GO:0005737">
    <property type="term" value="C:cytoplasm"/>
    <property type="evidence" value="ECO:0007669"/>
    <property type="project" value="UniProtKB-SubCell"/>
</dbReference>
<keyword evidence="9 12" id="KW-0368">Histidine biosynthesis</keyword>
<dbReference type="GO" id="GO:0000105">
    <property type="term" value="P:L-histidine biosynthetic process"/>
    <property type="evidence" value="ECO:0007669"/>
    <property type="project" value="UniProtKB-UniRule"/>
</dbReference>
<accession>N6UTU5</accession>
<dbReference type="UniPathway" id="UPA00031">
    <property type="reaction ID" value="UER00009"/>
</dbReference>
<dbReference type="InterPro" id="IPR013785">
    <property type="entry name" value="Aldolase_TIM"/>
</dbReference>
<dbReference type="PATRIC" id="fig|1069083.5.peg.1173"/>
<name>N6UTU5_9EURY</name>
<dbReference type="STRING" id="1069083.GCA_000371805_00925"/>
<evidence type="ECO:0000256" key="6">
    <source>
        <dbReference type="ARBA" id="ARBA00018464"/>
    </source>
</evidence>
<organism evidence="15 16">
    <name type="scientific">Methanocaldococcus villosus KIN24-T80</name>
    <dbReference type="NCBI Taxonomy" id="1069083"/>
    <lineage>
        <taxon>Archaea</taxon>
        <taxon>Methanobacteriati</taxon>
        <taxon>Methanobacteriota</taxon>
        <taxon>Methanomada group</taxon>
        <taxon>Methanococci</taxon>
        <taxon>Methanococcales</taxon>
        <taxon>Methanocaldococcaceae</taxon>
        <taxon>Methanocaldococcus</taxon>
    </lineage>
</organism>
<proteinExistence type="inferred from homology"/>
<keyword evidence="8 12" id="KW-0028">Amino-acid biosynthesis</keyword>
<feature type="active site" description="Proton acceptor" evidence="12">
    <location>
        <position position="15"/>
    </location>
</feature>
<evidence type="ECO:0000256" key="10">
    <source>
        <dbReference type="ARBA" id="ARBA00023235"/>
    </source>
</evidence>
<keyword evidence="7 12" id="KW-0963">Cytoplasm</keyword>
<dbReference type="EC" id="5.3.1.16" evidence="5 12"/>
<dbReference type="HAMAP" id="MF_01014">
    <property type="entry name" value="HisA"/>
    <property type="match status" value="1"/>
</dbReference>
<dbReference type="PANTHER" id="PTHR43090:SF7">
    <property type="entry name" value="1-(5-PHOSPHORIBOSYL)-5-[(5-PHOSPHORIBOSYLAMINO)METHYLIDENEAMINO] IMIDAZOLE-4-CARBOXAMIDE ISOMERASE"/>
    <property type="match status" value="1"/>
</dbReference>
<evidence type="ECO:0000256" key="7">
    <source>
        <dbReference type="ARBA" id="ARBA00022490"/>
    </source>
</evidence>
<evidence type="ECO:0000313" key="15">
    <source>
        <dbReference type="EMBL" id="ENN95769.1"/>
    </source>
</evidence>
<evidence type="ECO:0000256" key="3">
    <source>
        <dbReference type="ARBA" id="ARBA00005133"/>
    </source>
</evidence>
<sequence length="241" mass="26830">MSLYGEKLIIMPAIDLKDGKCVQLVQGDPNKKLFESDDVIGIAKKFEKFADCLHIVDLNAALNMGNNRELIRKIINSISIPAQVGGGIRDVDVAKEIIDFGAERIIVGTRAILDKEFIDELKSELGKKKIVLAVEEREGKVVIKGWKEKIDKTPLEIIKEFENKVGYILYTNVNVEGLLKGIDLKKIEDIVNNSKLPIIYSGGITKLDDLINLKRLNVYGAVIGSAIYKGLIKLEDLKKVK</sequence>
<dbReference type="GO" id="GO:0000162">
    <property type="term" value="P:L-tryptophan biosynthetic process"/>
    <property type="evidence" value="ECO:0007669"/>
    <property type="project" value="TreeGrafter"/>
</dbReference>
<evidence type="ECO:0000256" key="8">
    <source>
        <dbReference type="ARBA" id="ARBA00022605"/>
    </source>
</evidence>
<protein>
    <recommendedName>
        <fullName evidence="6 12">1-(5-phosphoribosyl)-5-[(5-phosphoribosylamino)methylideneamino] imidazole-4-carboxamide isomerase</fullName>
        <ecNumber evidence="5 12">5.3.1.16</ecNumber>
    </recommendedName>
    <alternativeName>
        <fullName evidence="11 12">Phosphoribosylformimino-5-aminoimidazole carboxamide ribotide isomerase</fullName>
    </alternativeName>
</protein>
<dbReference type="CDD" id="cd04732">
    <property type="entry name" value="HisA"/>
    <property type="match status" value="1"/>
</dbReference>
<dbReference type="PANTHER" id="PTHR43090">
    <property type="entry name" value="1-(5-PHOSPHORIBOSYL)-5-[(5-PHOSPHORIBOSYLAMINO)METHYLIDENEAMINO] IMIDAZOLE-4-CARBOXAMIDE ISOMERASE"/>
    <property type="match status" value="1"/>
</dbReference>
<dbReference type="NCBIfam" id="NF010112">
    <property type="entry name" value="PRK13585.1"/>
    <property type="match status" value="1"/>
</dbReference>
<evidence type="ECO:0000256" key="1">
    <source>
        <dbReference type="ARBA" id="ARBA00000901"/>
    </source>
</evidence>
<comment type="caution">
    <text evidence="15">The sequence shown here is derived from an EMBL/GenBank/DDBJ whole genome shotgun (WGS) entry which is preliminary data.</text>
</comment>
<dbReference type="InterPro" id="IPR044524">
    <property type="entry name" value="Isoase_HisA-like"/>
</dbReference>
<dbReference type="AlphaFoldDB" id="N6UTU5"/>
<dbReference type="NCBIfam" id="TIGR00007">
    <property type="entry name" value="1-(5-phosphoribosyl)-5-[(5-phosphoribosylamino)methylideneamino]imidazole-4-carboxamide isomerase"/>
    <property type="match status" value="1"/>
</dbReference>
<evidence type="ECO:0000256" key="12">
    <source>
        <dbReference type="HAMAP-Rule" id="MF_01014"/>
    </source>
</evidence>
<comment type="catalytic activity">
    <reaction evidence="1 12 14">
        <text>1-(5-phospho-beta-D-ribosyl)-5-[(5-phospho-beta-D-ribosylamino)methylideneamino]imidazole-4-carboxamide = 5-[(5-phospho-1-deoxy-D-ribulos-1-ylimino)methylamino]-1-(5-phospho-beta-D-ribosyl)imidazole-4-carboxamide</text>
        <dbReference type="Rhea" id="RHEA:15469"/>
        <dbReference type="ChEBI" id="CHEBI:58435"/>
        <dbReference type="ChEBI" id="CHEBI:58525"/>
        <dbReference type="EC" id="5.3.1.16"/>
    </reaction>
</comment>
<gene>
    <name evidence="12" type="primary">hisA</name>
    <name evidence="15" type="ORF">J422_06025</name>
</gene>
<keyword evidence="16" id="KW-1185">Reference proteome</keyword>
<comment type="pathway">
    <text evidence="3 12 14">Amino-acid biosynthesis; L-histidine biosynthesis; L-histidine from 5-phospho-alpha-D-ribose 1-diphosphate: step 4/9.</text>
</comment>
<evidence type="ECO:0000256" key="11">
    <source>
        <dbReference type="ARBA" id="ARBA00030547"/>
    </source>
</evidence>
<dbReference type="GO" id="GO:0003949">
    <property type="term" value="F:1-(5-phosphoribosyl)-5-[(5-phosphoribosylamino)methylideneamino]imidazole-4-carboxamide isomerase activity"/>
    <property type="evidence" value="ECO:0007669"/>
    <property type="project" value="UniProtKB-UniRule"/>
</dbReference>